<protein>
    <submittedName>
        <fullName evidence="1">Uncharacterized protein</fullName>
    </submittedName>
</protein>
<dbReference type="EMBL" id="JARTCD010000106">
    <property type="protein sequence ID" value="KAJ8652402.1"/>
    <property type="molecule type" value="Genomic_DNA"/>
</dbReference>
<dbReference type="RefSeq" id="XP_058337316.1">
    <property type="nucleotide sequence ID" value="XM_058491933.1"/>
</dbReference>
<accession>A0AAD7XW92</accession>
<dbReference type="InterPro" id="IPR032675">
    <property type="entry name" value="LRR_dom_sf"/>
</dbReference>
<organism evidence="1 2">
    <name type="scientific">Lichtheimia ornata</name>
    <dbReference type="NCBI Taxonomy" id="688661"/>
    <lineage>
        <taxon>Eukaryota</taxon>
        <taxon>Fungi</taxon>
        <taxon>Fungi incertae sedis</taxon>
        <taxon>Mucoromycota</taxon>
        <taxon>Mucoromycotina</taxon>
        <taxon>Mucoromycetes</taxon>
        <taxon>Mucorales</taxon>
        <taxon>Lichtheimiaceae</taxon>
        <taxon>Lichtheimia</taxon>
    </lineage>
</organism>
<gene>
    <name evidence="1" type="ORF">O0I10_011982</name>
</gene>
<evidence type="ECO:0000313" key="1">
    <source>
        <dbReference type="EMBL" id="KAJ8652402.1"/>
    </source>
</evidence>
<comment type="caution">
    <text evidence="1">The sequence shown here is derived from an EMBL/GenBank/DDBJ whole genome shotgun (WGS) entry which is preliminary data.</text>
</comment>
<dbReference type="SUPFAM" id="SSF52058">
    <property type="entry name" value="L domain-like"/>
    <property type="match status" value="1"/>
</dbReference>
<proteinExistence type="predicted"/>
<sequence>MIHAFAPNSHATATRLKDPPWNNICQQPTLIASRPHYAKRASHSTTQLQQCIQNVLNVLDDRAIVLTLSANFASALRDASAMQELAPLSPLGYLRAVAIYSEQGRQRAVVNVCNKGLSVVDTKGPGYSKLEEAKTVAMQRDACRVDFVGQLPLEMVMDVLFPMLGYDGRLDGKKGCPYLDVSKTWLDRALQTAGGGLHFNIADQCSITEAVRYAQHTKTIHIENSSQGLWLCYFFQKRANFCSLQELTIKGLKGYTALHDLVSSFKAVSNTLTHLTIWKPTMGAFQPIHPLHVADILINCPHLVMLDIVYRFDADFSAVPLTKTWPQLTTLSLNCRNSVIFNGQFVEILKRLPSLKKLMLTACIETQPMTMIQHYYPSMIALQLKAKYKSASSSSSSERLEQQHQDRWMRAGRGGLEEISFSGDTRDGDTWIHMKRNMLQQHHNLVHLELNLDYAGNNDDDLFNVEFPCLKTLALQCRGSSNACFGWWIMGKAPLLEELSITTWAIESYPALDDFTPPHSLRKLVMNVRHTGTHDRPMAIEGFLHQFSQQKEKSSLKELKIHYDDGNREIPVTHVAAICSLRTVQHLTISYSLLWKQSKMDYFTKMLAEGCPNLISLELIGPGHPSAYAINLLKRLQHLRHLAFHMDSTDQYRDFWYAFRTFPQLKFIRILSAGGMANPEFVSYLKGLRPDIKVTT</sequence>
<keyword evidence="2" id="KW-1185">Reference proteome</keyword>
<dbReference type="Gene3D" id="3.80.10.10">
    <property type="entry name" value="Ribonuclease Inhibitor"/>
    <property type="match status" value="2"/>
</dbReference>
<dbReference type="PANTHER" id="PTHR34223">
    <property type="entry name" value="OS11G0201299 PROTEIN"/>
    <property type="match status" value="1"/>
</dbReference>
<dbReference type="GeneID" id="83219372"/>
<dbReference type="InterPro" id="IPR053197">
    <property type="entry name" value="F-box_SCFL_complex_component"/>
</dbReference>
<evidence type="ECO:0000313" key="2">
    <source>
        <dbReference type="Proteomes" id="UP001234581"/>
    </source>
</evidence>
<dbReference type="Proteomes" id="UP001234581">
    <property type="component" value="Unassembled WGS sequence"/>
</dbReference>
<name>A0AAD7XW92_9FUNG</name>
<dbReference type="AlphaFoldDB" id="A0AAD7XW92"/>
<reference evidence="1 2" key="1">
    <citation type="submission" date="2023-03" db="EMBL/GenBank/DDBJ databases">
        <title>Genome sequence of Lichtheimia ornata CBS 291.66.</title>
        <authorList>
            <person name="Mohabir J.T."/>
            <person name="Shea T.P."/>
            <person name="Kurbessoian T."/>
            <person name="Berby B."/>
            <person name="Fontaine J."/>
            <person name="Livny J."/>
            <person name="Gnirke A."/>
            <person name="Stajich J.E."/>
            <person name="Cuomo C.A."/>
        </authorList>
    </citation>
    <scope>NUCLEOTIDE SEQUENCE [LARGE SCALE GENOMIC DNA]</scope>
    <source>
        <strain evidence="1">CBS 291.66</strain>
    </source>
</reference>